<gene>
    <name evidence="3" type="ORF">J2851_001286</name>
</gene>
<keyword evidence="4" id="KW-1185">Reference proteome</keyword>
<dbReference type="PANTHER" id="PTHR32347:SF23">
    <property type="entry name" value="BLL5650 PROTEIN"/>
    <property type="match status" value="1"/>
</dbReference>
<dbReference type="PANTHER" id="PTHR32347">
    <property type="entry name" value="EFFLUX SYSTEM COMPONENT YKNX-RELATED"/>
    <property type="match status" value="1"/>
</dbReference>
<organism evidence="3 4">
    <name type="scientific">Azospirillum rugosum</name>
    <dbReference type="NCBI Taxonomy" id="416170"/>
    <lineage>
        <taxon>Bacteria</taxon>
        <taxon>Pseudomonadati</taxon>
        <taxon>Pseudomonadota</taxon>
        <taxon>Alphaproteobacteria</taxon>
        <taxon>Rhodospirillales</taxon>
        <taxon>Azospirillaceae</taxon>
        <taxon>Azospirillum</taxon>
    </lineage>
</organism>
<dbReference type="InterPro" id="IPR050465">
    <property type="entry name" value="UPF0194_transport"/>
</dbReference>
<dbReference type="Gene3D" id="2.40.50.100">
    <property type="match status" value="1"/>
</dbReference>
<evidence type="ECO:0000256" key="2">
    <source>
        <dbReference type="ARBA" id="ARBA00023054"/>
    </source>
</evidence>
<dbReference type="Gene3D" id="2.40.30.170">
    <property type="match status" value="1"/>
</dbReference>
<comment type="caution">
    <text evidence="3">The sequence shown here is derived from an EMBL/GenBank/DDBJ whole genome shotgun (WGS) entry which is preliminary data.</text>
</comment>
<dbReference type="Proteomes" id="UP000781958">
    <property type="component" value="Unassembled WGS sequence"/>
</dbReference>
<evidence type="ECO:0000313" key="4">
    <source>
        <dbReference type="Proteomes" id="UP000781958"/>
    </source>
</evidence>
<evidence type="ECO:0000256" key="1">
    <source>
        <dbReference type="ARBA" id="ARBA00004196"/>
    </source>
</evidence>
<sequence length="456" mass="48871">MPDDVNFRAAEAAQPLNGLLLLLNLHQEARQAQTAEALRFLMVNQTRRLVVYRQAVFLALAPTGKARLEAVSNVAVPERDAPFTRWLEAVGTAVASGADARAPHLVSPADLPPGLSREWGNWGPAQALWLPLPGPDGSLTAALWIARDDVWTDGEQLLLEQLAGGYGHAWWALTRGGRRSRLRLRPGLVALLAAALLGGALSIPVPQSTLAPAEVAPRDPLIVSAPLEGVIERFHVQPNEPVSAGQPLFSFESTVLRSRFEVARKALTSAEAELLTAAQGAFADPQSKARVAQLKAQVELRRAELAFARDLLERVTVKAERPGIAVFTDVNDWLGKPVSVGERILTLADPQAAEIDIHVPVGDAQLLEEGAEVSLFLNVDPLSPLHGRVVHASYEPGMTSSGILAYRVRAELAAGAGEPTPRIGLRGTAKIEGGRVPLALYLFRRPLAALRQAVGI</sequence>
<reference evidence="3 4" key="1">
    <citation type="submission" date="2021-03" db="EMBL/GenBank/DDBJ databases">
        <title>Genomic Encyclopedia of Type Strains, Phase III (KMG-III): the genomes of soil and plant-associated and newly described type strains.</title>
        <authorList>
            <person name="Whitman W."/>
        </authorList>
    </citation>
    <scope>NUCLEOTIDE SEQUENCE [LARGE SCALE GENOMIC DNA]</scope>
    <source>
        <strain evidence="3 4">IMMIB AFH-6</strain>
    </source>
</reference>
<evidence type="ECO:0000313" key="3">
    <source>
        <dbReference type="EMBL" id="MBP2291537.1"/>
    </source>
</evidence>
<dbReference type="SUPFAM" id="SSF111369">
    <property type="entry name" value="HlyD-like secretion proteins"/>
    <property type="match status" value="1"/>
</dbReference>
<comment type="subcellular location">
    <subcellularLocation>
        <location evidence="1">Cell envelope</location>
    </subcellularLocation>
</comment>
<name>A0ABS4SGA8_9PROT</name>
<dbReference type="Gene3D" id="1.10.287.470">
    <property type="entry name" value="Helix hairpin bin"/>
    <property type="match status" value="1"/>
</dbReference>
<dbReference type="EMBL" id="JAGINP010000003">
    <property type="protein sequence ID" value="MBP2291537.1"/>
    <property type="molecule type" value="Genomic_DNA"/>
</dbReference>
<dbReference type="RefSeq" id="WP_211114240.1">
    <property type="nucleotide sequence ID" value="NZ_JAGINP010000003.1"/>
</dbReference>
<accession>A0ABS4SGA8</accession>
<proteinExistence type="predicted"/>
<keyword evidence="2" id="KW-0175">Coiled coil</keyword>
<protein>
    <submittedName>
        <fullName evidence="3">Multidrug resistance efflux pump</fullName>
    </submittedName>
</protein>